<evidence type="ECO:0000259" key="3">
    <source>
        <dbReference type="Pfam" id="PF06985"/>
    </source>
</evidence>
<dbReference type="InterPro" id="IPR010730">
    <property type="entry name" value="HET"/>
</dbReference>
<dbReference type="Pfam" id="PF06985">
    <property type="entry name" value="HET"/>
    <property type="match status" value="1"/>
</dbReference>
<evidence type="ECO:0000313" key="5">
    <source>
        <dbReference type="Proteomes" id="UP000469558"/>
    </source>
</evidence>
<dbReference type="InterPro" id="IPR052895">
    <property type="entry name" value="HetReg/Transcr_Mod"/>
</dbReference>
<feature type="signal peptide" evidence="2">
    <location>
        <begin position="1"/>
        <end position="17"/>
    </location>
</feature>
<proteinExistence type="predicted"/>
<evidence type="ECO:0000256" key="2">
    <source>
        <dbReference type="SAM" id="SignalP"/>
    </source>
</evidence>
<sequence length="1073" mass="115321">MMCNMLFFILFFSLTIADKTPNLKDRSAQPRKLHTAIPARQTGDAYAPSSIESIVAAHSPRIRANVQIPFIYCPEEFGNPPKLCSQCGGDSLQHGICNNLLLSGLQASPCLQSGSGCGGYYCACTHEGEDHQTQLTSTISTFGQAGTVIFEPVTLSGYASLRVSTTVTLTEVATTTDGASSMETALVVIFAGGLAWLAVSESGAAGAIAAISPPSQPPEDAKDNDSKCPSNPEEDCQNCGGADQVGLCSSGPDAGCPCEEVQHCPNQPPLCTDTDCGGDNGNSQCSASGAINGCLCCPSEPPDCTDANCLGTNEQACTAAKWDKCGCMVYAGDGEADLGDGVTTGSTDSSSISSVAAYVFTTIWKADYSSVIGWPVASTDCSIVTTTWTSIASGVNIPPIDCWCTCGPSMEPVTWGTSKSSTSSWCQDPPTGWSTISGTFCTGLPTSSAAPAPAPTTTVQPLPTTAPPKTTATSACDPYCDRHGLALCYWFVIQEAIVIDFDKILLNLSFGKNGDIFSPEISSEILDAIIGRLAGTPFQSLGCTPSRATRSATIIPVAPYHNRLRAAITACQYDIFTVHGDCCCGFAPELHRADVDGPLTVGIGTSGFRRRWTLANLAETDWRVVGGAPSGNALISFVGVIYRGFALPSLVRTALGLPRVSAYKPLTGPPDAIRVISLQPAPSPTSPVQCRVIETTWRAEERRKADRGGYTALSYTWGDATRQSQIELDGRPFDITRNLELALRHIRSEREEKRLWVDSLCINQEDIGERNQQVAQMRLIYSAAKESLIFLGSAIAGSDALLNAINISREEISQAATRGTVVKRLVAASGLRKKDLVEKAQEILWRSYWRRIWIFQEIVVSHDPWVQYGTVKVPWEYFCQALIALLHSESKYFGAGYPSDLPSWNMASGESFEGRMKLLDLLVTKRGSETSDSRDMVFAISGLAARPEIQKPMEITYDKSTANVYASVVRYILENDGSYEILSHAGGQPLEPHQLSEIPSWAPNCQIRSDYKYKIVDWTAISSTLTKKHVRLNHAYVEDLGILACVGDVFDTIESVSDSAHEKIQLSQGALDE</sequence>
<feature type="domain" description="Heterokaryon incompatibility" evidence="3">
    <location>
        <begin position="710"/>
        <end position="857"/>
    </location>
</feature>
<dbReference type="AlphaFoldDB" id="A0A8T9CJD1"/>
<keyword evidence="5" id="KW-1185">Reference proteome</keyword>
<name>A0A8T9CJD1_9HELO</name>
<feature type="chain" id="PRO_5035764148" evidence="2">
    <location>
        <begin position="18"/>
        <end position="1073"/>
    </location>
</feature>
<keyword evidence="2" id="KW-0732">Signal</keyword>
<dbReference type="OrthoDB" id="2119228at2759"/>
<dbReference type="PANTHER" id="PTHR24148:SF73">
    <property type="entry name" value="HET DOMAIN PROTEIN (AFU_ORTHOLOGUE AFUA_8G01020)"/>
    <property type="match status" value="1"/>
</dbReference>
<dbReference type="Proteomes" id="UP000469558">
    <property type="component" value="Unassembled WGS sequence"/>
</dbReference>
<comment type="caution">
    <text evidence="4">The sequence shown here is derived from an EMBL/GenBank/DDBJ whole genome shotgun (WGS) entry which is preliminary data.</text>
</comment>
<gene>
    <name evidence="4" type="primary">het-6_17</name>
    <name evidence="4" type="ORF">LSUE1_G004721</name>
</gene>
<reference evidence="4 5" key="1">
    <citation type="submission" date="2018-05" db="EMBL/GenBank/DDBJ databases">
        <title>Genome sequencing and assembly of the regulated plant pathogen Lachnellula willkommii and related sister species for the development of diagnostic species identification markers.</title>
        <authorList>
            <person name="Giroux E."/>
            <person name="Bilodeau G."/>
        </authorList>
    </citation>
    <scope>NUCLEOTIDE SEQUENCE [LARGE SCALE GENOMIC DNA]</scope>
    <source>
        <strain evidence="4 5">CBS 268.59</strain>
    </source>
</reference>
<organism evidence="4 5">
    <name type="scientific">Lachnellula suecica</name>
    <dbReference type="NCBI Taxonomy" id="602035"/>
    <lineage>
        <taxon>Eukaryota</taxon>
        <taxon>Fungi</taxon>
        <taxon>Dikarya</taxon>
        <taxon>Ascomycota</taxon>
        <taxon>Pezizomycotina</taxon>
        <taxon>Leotiomycetes</taxon>
        <taxon>Helotiales</taxon>
        <taxon>Lachnaceae</taxon>
        <taxon>Lachnellula</taxon>
    </lineage>
</organism>
<dbReference type="PANTHER" id="PTHR24148">
    <property type="entry name" value="ANKYRIN REPEAT DOMAIN-CONTAINING PROTEIN 39 HOMOLOG-RELATED"/>
    <property type="match status" value="1"/>
</dbReference>
<feature type="region of interest" description="Disordered" evidence="1">
    <location>
        <begin position="209"/>
        <end position="229"/>
    </location>
</feature>
<accession>A0A8T9CJD1</accession>
<evidence type="ECO:0000313" key="4">
    <source>
        <dbReference type="EMBL" id="TVY82833.1"/>
    </source>
</evidence>
<dbReference type="EMBL" id="QGMK01000269">
    <property type="protein sequence ID" value="TVY82833.1"/>
    <property type="molecule type" value="Genomic_DNA"/>
</dbReference>
<protein>
    <submittedName>
        <fullName evidence="4">Heterokaryon incompatibility protein 6 OR allele</fullName>
    </submittedName>
</protein>
<evidence type="ECO:0000256" key="1">
    <source>
        <dbReference type="SAM" id="MobiDB-lite"/>
    </source>
</evidence>